<dbReference type="Gene3D" id="1.10.10.10">
    <property type="entry name" value="Winged helix-like DNA-binding domain superfamily/Winged helix DNA-binding domain"/>
    <property type="match status" value="1"/>
</dbReference>
<dbReference type="EMBL" id="CAADFC020000004">
    <property type="protein sequence ID" value="VIO65339.1"/>
    <property type="molecule type" value="Genomic_DNA"/>
</dbReference>
<evidence type="ECO:0000256" key="1">
    <source>
        <dbReference type="ARBA" id="ARBA00023015"/>
    </source>
</evidence>
<dbReference type="GO" id="GO:0005829">
    <property type="term" value="C:cytosol"/>
    <property type="evidence" value="ECO:0007669"/>
    <property type="project" value="TreeGrafter"/>
</dbReference>
<dbReference type="GO" id="GO:0003677">
    <property type="term" value="F:DNA binding"/>
    <property type="evidence" value="ECO:0007669"/>
    <property type="project" value="UniProtKB-KW"/>
</dbReference>
<protein>
    <recommendedName>
        <fullName evidence="4">HTH crp-type domain-containing protein</fullName>
    </recommendedName>
</protein>
<dbReference type="AlphaFoldDB" id="A0A508SSD0"/>
<dbReference type="InterPro" id="IPR014710">
    <property type="entry name" value="RmlC-like_jellyroll"/>
</dbReference>
<keyword evidence="6" id="KW-1185">Reference proteome</keyword>
<dbReference type="InterPro" id="IPR036390">
    <property type="entry name" value="WH_DNA-bd_sf"/>
</dbReference>
<reference evidence="5" key="1">
    <citation type="submission" date="2019-02" db="EMBL/GenBank/DDBJ databases">
        <authorList>
            <person name="Pothier F.J."/>
        </authorList>
    </citation>
    <scope>NUCLEOTIDE SEQUENCE</scope>
    <source>
        <strain evidence="5">CI-1B</strain>
    </source>
</reference>
<dbReference type="Proteomes" id="UP000328092">
    <property type="component" value="Unassembled WGS sequence"/>
</dbReference>
<dbReference type="PANTHER" id="PTHR24567">
    <property type="entry name" value="CRP FAMILY TRANSCRIPTIONAL REGULATORY PROTEIN"/>
    <property type="match status" value="1"/>
</dbReference>
<gene>
    <name evidence="5" type="ORF">CI1B_04380</name>
</gene>
<dbReference type="InterPro" id="IPR050397">
    <property type="entry name" value="Env_Response_Regulators"/>
</dbReference>
<name>A0A508SSD0_9BRAD</name>
<evidence type="ECO:0000259" key="4">
    <source>
        <dbReference type="PROSITE" id="PS51063"/>
    </source>
</evidence>
<keyword evidence="2" id="KW-0238">DNA-binding</keyword>
<dbReference type="InterPro" id="IPR036388">
    <property type="entry name" value="WH-like_DNA-bd_sf"/>
</dbReference>
<sequence length="239" mass="26197">MDTVPRSPNGFLSSLSASDFELIRPHLRMVDLAADSVLIEADEVLKRAYMPHRGVISLVVKLAKGERVQVAMVGRDSLYGAFTPLVQERVMNNAVVLVPGVASTIELEPLRAAAGQSPTLRTTLIRHGLAVYAQIQQTAGCNAAHTVESRLARYLLHTRDLSGSDKIVLTQEAMAQMIGARRNSVSLVAHTLQQANFIHYSRGHIEITNVDGLIRTACECYATVKSQYARLLHCQEIRG</sequence>
<evidence type="ECO:0000313" key="6">
    <source>
        <dbReference type="Proteomes" id="UP000328092"/>
    </source>
</evidence>
<dbReference type="InterPro" id="IPR012318">
    <property type="entry name" value="HTH_CRP"/>
</dbReference>
<keyword evidence="3" id="KW-0804">Transcription</keyword>
<comment type="caution">
    <text evidence="5">The sequence shown here is derived from an EMBL/GenBank/DDBJ whole genome shotgun (WGS) entry which is preliminary data.</text>
</comment>
<organism evidence="5 6">
    <name type="scientific">Bradyrhizobium ivorense</name>
    <dbReference type="NCBI Taxonomy" id="2511166"/>
    <lineage>
        <taxon>Bacteria</taxon>
        <taxon>Pseudomonadati</taxon>
        <taxon>Pseudomonadota</taxon>
        <taxon>Alphaproteobacteria</taxon>
        <taxon>Hyphomicrobiales</taxon>
        <taxon>Nitrobacteraceae</taxon>
        <taxon>Bradyrhizobium</taxon>
    </lineage>
</organism>
<keyword evidence="1" id="KW-0805">Transcription regulation</keyword>
<dbReference type="FunFam" id="1.10.10.10:FF:000474">
    <property type="entry name" value="Putative transcriptional regulator, Crp/Fnr family"/>
    <property type="match status" value="1"/>
</dbReference>
<dbReference type="SUPFAM" id="SSF46785">
    <property type="entry name" value="Winged helix' DNA-binding domain"/>
    <property type="match status" value="1"/>
</dbReference>
<dbReference type="PROSITE" id="PS51063">
    <property type="entry name" value="HTH_CRP_2"/>
    <property type="match status" value="1"/>
</dbReference>
<evidence type="ECO:0000256" key="3">
    <source>
        <dbReference type="ARBA" id="ARBA00023163"/>
    </source>
</evidence>
<accession>A0A508SSD0</accession>
<dbReference type="Gene3D" id="2.60.120.10">
    <property type="entry name" value="Jelly Rolls"/>
    <property type="match status" value="1"/>
</dbReference>
<dbReference type="InterPro" id="IPR018490">
    <property type="entry name" value="cNMP-bd_dom_sf"/>
</dbReference>
<dbReference type="Pfam" id="PF13545">
    <property type="entry name" value="HTH_Crp_2"/>
    <property type="match status" value="1"/>
</dbReference>
<dbReference type="PANTHER" id="PTHR24567:SF74">
    <property type="entry name" value="HTH-TYPE TRANSCRIPTIONAL REGULATOR ARCR"/>
    <property type="match status" value="1"/>
</dbReference>
<dbReference type="GO" id="GO:0003700">
    <property type="term" value="F:DNA-binding transcription factor activity"/>
    <property type="evidence" value="ECO:0007669"/>
    <property type="project" value="TreeGrafter"/>
</dbReference>
<proteinExistence type="predicted"/>
<feature type="domain" description="HTH crp-type" evidence="4">
    <location>
        <begin position="145"/>
        <end position="211"/>
    </location>
</feature>
<dbReference type="SUPFAM" id="SSF51206">
    <property type="entry name" value="cAMP-binding domain-like"/>
    <property type="match status" value="1"/>
</dbReference>
<dbReference type="RefSeq" id="WP_244626388.1">
    <property type="nucleotide sequence ID" value="NZ_CAADFC020000004.1"/>
</dbReference>
<evidence type="ECO:0000313" key="5">
    <source>
        <dbReference type="EMBL" id="VIO65339.1"/>
    </source>
</evidence>
<evidence type="ECO:0000256" key="2">
    <source>
        <dbReference type="ARBA" id="ARBA00023125"/>
    </source>
</evidence>